<dbReference type="Proteomes" id="UP001589844">
    <property type="component" value="Unassembled WGS sequence"/>
</dbReference>
<keyword evidence="1" id="KW-0812">Transmembrane</keyword>
<dbReference type="RefSeq" id="WP_390213810.1">
    <property type="nucleotide sequence ID" value="NZ_JBHLXJ010000016.1"/>
</dbReference>
<proteinExistence type="predicted"/>
<protein>
    <submittedName>
        <fullName evidence="2">DUF6622 family protein</fullName>
    </submittedName>
</protein>
<dbReference type="EMBL" id="JBHLXJ010000016">
    <property type="protein sequence ID" value="MFC0351196.1"/>
    <property type="molecule type" value="Genomic_DNA"/>
</dbReference>
<gene>
    <name evidence="2" type="ORF">ACFFJH_15360</name>
</gene>
<dbReference type="InterPro" id="IPR046730">
    <property type="entry name" value="DUF6622"/>
</dbReference>
<name>A0ABV6IH84_9BURK</name>
<evidence type="ECO:0000256" key="1">
    <source>
        <dbReference type="SAM" id="Phobius"/>
    </source>
</evidence>
<feature type="transmembrane region" description="Helical" evidence="1">
    <location>
        <begin position="72"/>
        <end position="89"/>
    </location>
</feature>
<feature type="transmembrane region" description="Helical" evidence="1">
    <location>
        <begin position="46"/>
        <end position="66"/>
    </location>
</feature>
<keyword evidence="3" id="KW-1185">Reference proteome</keyword>
<evidence type="ECO:0000313" key="2">
    <source>
        <dbReference type="EMBL" id="MFC0351196.1"/>
    </source>
</evidence>
<feature type="transmembrane region" description="Helical" evidence="1">
    <location>
        <begin position="17"/>
        <end position="34"/>
    </location>
</feature>
<keyword evidence="1" id="KW-1133">Transmembrane helix</keyword>
<organism evidence="2 3">
    <name type="scientific">Undibacterium danionis</name>
    <dbReference type="NCBI Taxonomy" id="1812100"/>
    <lineage>
        <taxon>Bacteria</taxon>
        <taxon>Pseudomonadati</taxon>
        <taxon>Pseudomonadota</taxon>
        <taxon>Betaproteobacteria</taxon>
        <taxon>Burkholderiales</taxon>
        <taxon>Oxalobacteraceae</taxon>
        <taxon>Undibacterium</taxon>
    </lineage>
</organism>
<feature type="transmembrane region" description="Helical" evidence="1">
    <location>
        <begin position="144"/>
        <end position="168"/>
    </location>
</feature>
<feature type="transmembrane region" description="Helical" evidence="1">
    <location>
        <begin position="110"/>
        <end position="132"/>
    </location>
</feature>
<accession>A0ABV6IH84</accession>
<evidence type="ECO:0000313" key="3">
    <source>
        <dbReference type="Proteomes" id="UP001589844"/>
    </source>
</evidence>
<dbReference type="Pfam" id="PF20327">
    <property type="entry name" value="DUF6622"/>
    <property type="match status" value="1"/>
</dbReference>
<sequence>MTTHMISAFATNLVSHTPTWVWLLLAGLCVLGFSQTRNRQISLQRLCILPLVMLGLSLSGMATSLGLSASVLLVWVGALLISASSLLQLGLGRGVSFDSASQLFHVPGSWLPLCLIVTMFVAKYAVAISLTIQPALAQQAGFTLGFSALFGVLNGAFLVRALVVLRLLKSEKSTLNFAA</sequence>
<keyword evidence="1" id="KW-0472">Membrane</keyword>
<reference evidence="2 3" key="1">
    <citation type="submission" date="2024-09" db="EMBL/GenBank/DDBJ databases">
        <authorList>
            <person name="Sun Q."/>
            <person name="Mori K."/>
        </authorList>
    </citation>
    <scope>NUCLEOTIDE SEQUENCE [LARGE SCALE GENOMIC DNA]</scope>
    <source>
        <strain evidence="2 3">CCM 8677</strain>
    </source>
</reference>
<comment type="caution">
    <text evidence="2">The sequence shown here is derived from an EMBL/GenBank/DDBJ whole genome shotgun (WGS) entry which is preliminary data.</text>
</comment>